<dbReference type="EMBL" id="CP001071">
    <property type="protein sequence ID" value="ACD05188.1"/>
    <property type="molecule type" value="Genomic_DNA"/>
</dbReference>
<keyword evidence="1" id="KW-0812">Transmembrane</keyword>
<dbReference type="InterPro" id="IPR036259">
    <property type="entry name" value="MFS_trans_sf"/>
</dbReference>
<evidence type="ECO:0000313" key="4">
    <source>
        <dbReference type="Proteomes" id="UP000001031"/>
    </source>
</evidence>
<reference evidence="4" key="1">
    <citation type="journal article" date="2011" name="PLoS ONE">
        <title>The genome of Akkermansia muciniphila, a dedicated intestinal mucin degrader, and its use in exploring intestinal metagenomes.</title>
        <authorList>
            <person name="van Passel M.W."/>
            <person name="Kant R."/>
            <person name="Zoetendal E.G."/>
            <person name="Plugge C.M."/>
            <person name="Derrien M."/>
            <person name="Malfatti S.A."/>
            <person name="Chain P.S."/>
            <person name="Woyke T."/>
            <person name="Palva A."/>
            <person name="de Vos W.M."/>
            <person name="Smidt H."/>
        </authorList>
    </citation>
    <scope>NUCLEOTIDE SEQUENCE [LARGE SCALE GENOMIC DNA]</scope>
    <source>
        <strain evidence="4">ATCC BAA-835 / DSM 22959 / JCM 33894 / BCRC 81048 / CCUG 64013 / CIP 107961 / Muc</strain>
    </source>
</reference>
<dbReference type="KEGG" id="amu:Amuc_1364"/>
<protein>
    <recommendedName>
        <fullName evidence="2">GYF domain-containing protein</fullName>
    </recommendedName>
</protein>
<dbReference type="SUPFAM" id="SSF103473">
    <property type="entry name" value="MFS general substrate transporter"/>
    <property type="match status" value="1"/>
</dbReference>
<dbReference type="HOGENOM" id="CLU_1431803_0_0_0"/>
<dbReference type="PaxDb" id="349741-Amuc_1364"/>
<organism evidence="3 4">
    <name type="scientific">Akkermansia muciniphila (strain ATCC BAA-835 / DSM 22959 / JCM 33894 / BCRC 81048 / CCUG 64013 / CIP 107961 / Muc)</name>
    <dbReference type="NCBI Taxonomy" id="349741"/>
    <lineage>
        <taxon>Bacteria</taxon>
        <taxon>Pseudomonadati</taxon>
        <taxon>Verrucomicrobiota</taxon>
        <taxon>Verrucomicrobiia</taxon>
        <taxon>Verrucomicrobiales</taxon>
        <taxon>Akkermansiaceae</taxon>
        <taxon>Akkermansia</taxon>
    </lineage>
</organism>
<sequence length="189" mass="20975">MPTMPNYFISLNGEVSGPYPVEYLKALKSQETIDNQTPVCPEGAPAWVTYGALFSTPVEVAPQLYQRKKNVDTSISATIWTGVGTIFMIISLPLIATPCFRKYGEPSTVILSLFPAILGYLFIAYWAHVVGDRTICRYIGGIFCLVVSGLCFFSTSRLSGFGHLGIVFLIFSILFAMPIIRLFIKKRKK</sequence>
<evidence type="ECO:0000256" key="1">
    <source>
        <dbReference type="SAM" id="Phobius"/>
    </source>
</evidence>
<feature type="transmembrane region" description="Helical" evidence="1">
    <location>
        <begin position="77"/>
        <end position="96"/>
    </location>
</feature>
<gene>
    <name evidence="3" type="ordered locus">Amuc_1364</name>
</gene>
<feature type="domain" description="GYF" evidence="2">
    <location>
        <begin position="7"/>
        <end position="49"/>
    </location>
</feature>
<dbReference type="AlphaFoldDB" id="B2UKR5"/>
<keyword evidence="1" id="KW-1133">Transmembrane helix</keyword>
<name>B2UKR5_AKKM8</name>
<accession>B2UKR5</accession>
<feature type="transmembrane region" description="Helical" evidence="1">
    <location>
        <begin position="108"/>
        <end position="128"/>
    </location>
</feature>
<evidence type="ECO:0000259" key="2">
    <source>
        <dbReference type="Pfam" id="PF14237"/>
    </source>
</evidence>
<keyword evidence="4" id="KW-1185">Reference proteome</keyword>
<proteinExistence type="predicted"/>
<dbReference type="Pfam" id="PF14237">
    <property type="entry name" value="GYF_2"/>
    <property type="match status" value="1"/>
</dbReference>
<evidence type="ECO:0000313" key="3">
    <source>
        <dbReference type="EMBL" id="ACD05188.1"/>
    </source>
</evidence>
<dbReference type="InterPro" id="IPR025640">
    <property type="entry name" value="GYF_2"/>
</dbReference>
<dbReference type="STRING" id="349741.Amuc_1364"/>
<dbReference type="Proteomes" id="UP000001031">
    <property type="component" value="Chromosome"/>
</dbReference>
<feature type="transmembrane region" description="Helical" evidence="1">
    <location>
        <begin position="161"/>
        <end position="184"/>
    </location>
</feature>
<keyword evidence="1" id="KW-0472">Membrane</keyword>
<feature type="transmembrane region" description="Helical" evidence="1">
    <location>
        <begin position="135"/>
        <end position="155"/>
    </location>
</feature>